<dbReference type="GO" id="GO:0005886">
    <property type="term" value="C:plasma membrane"/>
    <property type="evidence" value="ECO:0007669"/>
    <property type="project" value="UniProtKB-SubCell"/>
</dbReference>
<keyword evidence="3" id="KW-0328">Glycosyltransferase</keyword>
<dbReference type="Proteomes" id="UP000239735">
    <property type="component" value="Unassembled WGS sequence"/>
</dbReference>
<dbReference type="InterPro" id="IPR050297">
    <property type="entry name" value="LipidA_mod_glycosyltrf_83"/>
</dbReference>
<evidence type="ECO:0000256" key="2">
    <source>
        <dbReference type="ARBA" id="ARBA00022475"/>
    </source>
</evidence>
<evidence type="ECO:0000256" key="1">
    <source>
        <dbReference type="ARBA" id="ARBA00004651"/>
    </source>
</evidence>
<feature type="transmembrane region" description="Helical" evidence="8">
    <location>
        <begin position="89"/>
        <end position="109"/>
    </location>
</feature>
<dbReference type="EMBL" id="OKRB01000160">
    <property type="protein sequence ID" value="SPE32297.1"/>
    <property type="molecule type" value="Genomic_DNA"/>
</dbReference>
<feature type="transmembrane region" description="Helical" evidence="8">
    <location>
        <begin position="324"/>
        <end position="340"/>
    </location>
</feature>
<evidence type="ECO:0000256" key="7">
    <source>
        <dbReference type="ARBA" id="ARBA00023136"/>
    </source>
</evidence>
<keyword evidence="6 8" id="KW-1133">Transmembrane helix</keyword>
<dbReference type="PANTHER" id="PTHR33908:SF11">
    <property type="entry name" value="MEMBRANE PROTEIN"/>
    <property type="match status" value="1"/>
</dbReference>
<sequence length="518" mass="58636">MTVNHVQDRRQMRSASWWGTFAIVVIYATVMVSTNDHFAILDDESDSIAIAGRPVGAALRPFFTEVGYRELHPPAAEILMHFWLVTTHYSFFLLRVFANIFFMAAVLLISKSAERVAGRPAYWATLLLGFVWPFAFQFGRITGWYCPSIFLLSCVTWTYLGIIEDRGKLPWITFGIASAFLVWSNYFGFVFLFLLMADFMIFHQNLALKRFRSFLIVVAIVAIAFLPLLKVAIDDVSANVAFVEPWLNWKNEIAVLGYPSFALFGSAAIAPWFLPLSLPVFLSVLALFTAIWFSRGRRWFVYFVLSMALLDIIGNINIKRVTFMLPWLFMAIGTALSSHASRYSRLALSAIIVIVLFGWIGILSGKHYATANLYEPWGKVADVVAQDARRGAIIVSPNHSFFLYLDYRLGLESNTESADASFLGEDLYRSHGYTILRPDNWQTWAGQLRGKVVLVNGSGILEQVEEQTELNKALRLRCHSLGEYHAAPDPAASWKAQFVENAPILAYRTSVIWYDCTR</sequence>
<evidence type="ECO:0000256" key="8">
    <source>
        <dbReference type="SAM" id="Phobius"/>
    </source>
</evidence>
<proteinExistence type="predicted"/>
<name>A0A2N9MA10_9BACT</name>
<feature type="transmembrane region" description="Helical" evidence="8">
    <location>
        <begin position="174"/>
        <end position="202"/>
    </location>
</feature>
<evidence type="ECO:0000313" key="9">
    <source>
        <dbReference type="EMBL" id="SPE32297.1"/>
    </source>
</evidence>
<keyword evidence="2" id="KW-1003">Cell membrane</keyword>
<evidence type="ECO:0000256" key="3">
    <source>
        <dbReference type="ARBA" id="ARBA00022676"/>
    </source>
</evidence>
<dbReference type="GO" id="GO:0009103">
    <property type="term" value="P:lipopolysaccharide biosynthetic process"/>
    <property type="evidence" value="ECO:0007669"/>
    <property type="project" value="UniProtKB-ARBA"/>
</dbReference>
<feature type="transmembrane region" description="Helical" evidence="8">
    <location>
        <begin position="300"/>
        <end position="318"/>
    </location>
</feature>
<comment type="subcellular location">
    <subcellularLocation>
        <location evidence="1">Cell membrane</location>
        <topology evidence="1">Multi-pass membrane protein</topology>
    </subcellularLocation>
</comment>
<feature type="transmembrane region" description="Helical" evidence="8">
    <location>
        <begin position="214"/>
        <end position="233"/>
    </location>
</feature>
<evidence type="ECO:0000256" key="5">
    <source>
        <dbReference type="ARBA" id="ARBA00022692"/>
    </source>
</evidence>
<reference evidence="10" key="1">
    <citation type="submission" date="2018-02" db="EMBL/GenBank/DDBJ databases">
        <authorList>
            <person name="Hausmann B."/>
        </authorList>
    </citation>
    <scope>NUCLEOTIDE SEQUENCE [LARGE SCALE GENOMIC DNA]</scope>
    <source>
        <strain evidence="10">Peat soil MAG SbA5</strain>
    </source>
</reference>
<accession>A0A2N9MA10</accession>
<feature type="transmembrane region" description="Helical" evidence="8">
    <location>
        <begin position="347"/>
        <end position="365"/>
    </location>
</feature>
<feature type="transmembrane region" description="Helical" evidence="8">
    <location>
        <begin position="144"/>
        <end position="162"/>
    </location>
</feature>
<gene>
    <name evidence="9" type="ORF">SBA5_970022</name>
</gene>
<evidence type="ECO:0000256" key="6">
    <source>
        <dbReference type="ARBA" id="ARBA00022989"/>
    </source>
</evidence>
<dbReference type="GO" id="GO:0016763">
    <property type="term" value="F:pentosyltransferase activity"/>
    <property type="evidence" value="ECO:0007669"/>
    <property type="project" value="TreeGrafter"/>
</dbReference>
<feature type="transmembrane region" description="Helical" evidence="8">
    <location>
        <begin position="121"/>
        <end position="138"/>
    </location>
</feature>
<feature type="transmembrane region" description="Helical" evidence="8">
    <location>
        <begin position="253"/>
        <end position="270"/>
    </location>
</feature>
<feature type="transmembrane region" description="Helical" evidence="8">
    <location>
        <begin position="15"/>
        <end position="34"/>
    </location>
</feature>
<evidence type="ECO:0000313" key="10">
    <source>
        <dbReference type="Proteomes" id="UP000239735"/>
    </source>
</evidence>
<organism evidence="9 10">
    <name type="scientific">Candidatus Sulfuritelmatomonas gaucii</name>
    <dbReference type="NCBI Taxonomy" id="2043161"/>
    <lineage>
        <taxon>Bacteria</taxon>
        <taxon>Pseudomonadati</taxon>
        <taxon>Acidobacteriota</taxon>
        <taxon>Terriglobia</taxon>
        <taxon>Terriglobales</taxon>
        <taxon>Acidobacteriaceae</taxon>
        <taxon>Candidatus Sulfuritelmatomonas</taxon>
    </lineage>
</organism>
<keyword evidence="4" id="KW-0808">Transferase</keyword>
<keyword evidence="7 8" id="KW-0472">Membrane</keyword>
<dbReference type="AlphaFoldDB" id="A0A2N9MA10"/>
<protein>
    <submittedName>
        <fullName evidence="9">Uncharacterized protein</fullName>
    </submittedName>
</protein>
<keyword evidence="5 8" id="KW-0812">Transmembrane</keyword>
<evidence type="ECO:0000256" key="4">
    <source>
        <dbReference type="ARBA" id="ARBA00022679"/>
    </source>
</evidence>
<feature type="transmembrane region" description="Helical" evidence="8">
    <location>
        <begin position="276"/>
        <end position="293"/>
    </location>
</feature>
<dbReference type="PANTHER" id="PTHR33908">
    <property type="entry name" value="MANNOSYLTRANSFERASE YKCB-RELATED"/>
    <property type="match status" value="1"/>
</dbReference>